<organism evidence="1 2">
    <name type="scientific">Xenorhabdus bovienii str. feltiae Moldova</name>
    <dbReference type="NCBI Taxonomy" id="1398200"/>
    <lineage>
        <taxon>Bacteria</taxon>
        <taxon>Pseudomonadati</taxon>
        <taxon>Pseudomonadota</taxon>
        <taxon>Gammaproteobacteria</taxon>
        <taxon>Enterobacterales</taxon>
        <taxon>Morganellaceae</taxon>
        <taxon>Xenorhabdus</taxon>
    </lineage>
</organism>
<gene>
    <name evidence="1" type="ORF">XBFM1_2730009</name>
</gene>
<proteinExistence type="predicted"/>
<name>A0A077NVY0_XENBV</name>
<dbReference type="HOGENOM" id="CLU_3298759_0_0_6"/>
<protein>
    <submittedName>
        <fullName evidence="1">Uncharacterized protein</fullName>
    </submittedName>
</protein>
<dbReference type="EMBL" id="CBSV010000194">
    <property type="protein sequence ID" value="CDH02538.1"/>
    <property type="molecule type" value="Genomic_DNA"/>
</dbReference>
<evidence type="ECO:0000313" key="2">
    <source>
        <dbReference type="Proteomes" id="UP000028487"/>
    </source>
</evidence>
<accession>A0A077NVY0</accession>
<dbReference type="Proteomes" id="UP000028487">
    <property type="component" value="Unassembled WGS sequence"/>
</dbReference>
<comment type="caution">
    <text evidence="1">The sequence shown here is derived from an EMBL/GenBank/DDBJ whole genome shotgun (WGS) entry which is preliminary data.</text>
</comment>
<sequence>MQHIPVVSNLLLRTFCEPKTSHLAISPPHFNQFIRWNDNE</sequence>
<dbReference type="AlphaFoldDB" id="A0A077NVY0"/>
<reference evidence="1" key="1">
    <citation type="submission" date="2013-07" db="EMBL/GenBank/DDBJ databases">
        <title>Sub-species coevolution in mutualistic symbiosis.</title>
        <authorList>
            <person name="Murfin K."/>
            <person name="Klassen J."/>
            <person name="Lee M."/>
            <person name="Forst S."/>
            <person name="Stock P."/>
            <person name="Goodrich-Blair H."/>
        </authorList>
    </citation>
    <scope>NUCLEOTIDE SEQUENCE [LARGE SCALE GENOMIC DNA]</scope>
    <source>
        <strain evidence="1">Feltiae Moldova</strain>
    </source>
</reference>
<evidence type="ECO:0000313" key="1">
    <source>
        <dbReference type="EMBL" id="CDH02538.1"/>
    </source>
</evidence>